<proteinExistence type="predicted"/>
<evidence type="ECO:0000313" key="13">
    <source>
        <dbReference type="EMBL" id="CAB3398048.1"/>
    </source>
</evidence>
<dbReference type="Proteomes" id="UP000494206">
    <property type="component" value="Unassembled WGS sequence"/>
</dbReference>
<keyword evidence="2 7" id="KW-0812">Transmembrane</keyword>
<feature type="signal peptide" evidence="8">
    <location>
        <begin position="1"/>
        <end position="19"/>
    </location>
</feature>
<dbReference type="AlphaFoldDB" id="A0A8S1EBJ2"/>
<dbReference type="InterPro" id="IPR056190">
    <property type="entry name" value="NOMO_5th"/>
</dbReference>
<comment type="caution">
    <text evidence="13">The sequence shown here is derived from an EMBL/GenBank/DDBJ whole genome shotgun (WGS) entry which is preliminary data.</text>
</comment>
<evidence type="ECO:0000259" key="9">
    <source>
        <dbReference type="Pfam" id="PF22898"/>
    </source>
</evidence>
<protein>
    <submittedName>
        <fullName evidence="13">Uncharacterized protein</fullName>
    </submittedName>
</protein>
<evidence type="ECO:0000256" key="2">
    <source>
        <dbReference type="ARBA" id="ARBA00022692"/>
    </source>
</evidence>
<dbReference type="EMBL" id="CADEPM010000001">
    <property type="protein sequence ID" value="CAB3398048.1"/>
    <property type="molecule type" value="Genomic_DNA"/>
</dbReference>
<evidence type="ECO:0000256" key="4">
    <source>
        <dbReference type="ARBA" id="ARBA00022824"/>
    </source>
</evidence>
<keyword evidence="3 8" id="KW-0732">Signal</keyword>
<sequence>MGLTPVLLVVFLLANVVSANIYSCGGFVRSSGSSQVDYSRITVKLLNAEGNLKHEEEVNPSNGYFMIPVYNKGQYSLKVSSPDGYYFEPSVFNFKLDGVNDVCSKNEDIIFNLSGFSIRGVVDGAGAGLRLVLRQNGNEIDNAVTNDGGKYELKAPSGTYEVSTGKGSTECISRGKATVVVSGAPVDVTPNLKVSGYQLNIHTKTSTGKNFGYVRIHVFAEKPIDLPNVLCKKIDTFESVPRSHPYACDMGTTDSQGKLSIPCVPAGQYYAEASFEKKNEFSVKFTPNAHKVTISKSAENLKFVAESVSTQVQVTNNARILSGVDVVVDGTIVAKTDKNGFALLTGLKDETTVTITASAKNTQFSKGSVNVNLPNIKVSNIQVEKFEICGSVEKSENGIIEKLQFIKTKDNKKVDVVPKTDGSFCYAVTPGIYTIKPSDTTSSLTPQSLDVNVSEKPVTGLQFTHFKTDANIRVSCIGACPLAKVSLYLSGNNLIRTVEGTDVFDIKNIGPGNYQVKLDDGGRGCWEHKELPLVISQSKNVPSVHFVQSGFNTKLSISHDANIKWASVDNKQLHGTAKTSGGEVFICLPTSGRFTFTLSSCYKFENQHFDINVPYEGVHSERAIAARLGGIVDLEGDKTSATLMKIKSNAGDKEVSVSSEGKFVFDEPLTSVGEKVKFIPSSNKRLFEPTSKTITFSGKCDENVVQFKSFRGIFIDGTIRPAVQGAKIEAVLKSDKSVVISANSDKNGNYKIGPVKRVEDYEISAKLDGYRFNPKGSSGNFESVKLSQLNIKVVDEATDEPLEDVLLSLVGGKGLDYRSNTNLDSTAQKNFVALAPGEYFVRAILQEYKFSPTTSTIEVKEGVHENVVLKGKRVAYSVFGKMREMSGTPVPNIVIEALSSECDQHQSEAVTDNSGYFRLRGLHPNCNYKVYAKSDADGLTAPHSFPRQFTIAMTASDVKGLEFIATPIEKTTDMALEIDLSAVKDIQSVKVIVNRGHDHIQTTSVQLPQHLFYMSHLPRDGAEYSIRVEPEKPHHAFVAKTVFFTADVPIRVIRVPLTSQKKSGEVEISVGSLFAPVFFICIALLVFNQDRVFEVIHSFINSLRQSTEHQKKRK</sequence>
<reference evidence="13 14" key="1">
    <citation type="submission" date="2020-04" db="EMBL/GenBank/DDBJ databases">
        <authorList>
            <person name="Laetsch R D."/>
            <person name="Stevens L."/>
            <person name="Kumar S."/>
            <person name="Blaxter L. M."/>
        </authorList>
    </citation>
    <scope>NUCLEOTIDE SEQUENCE [LARGE SCALE GENOMIC DNA]</scope>
</reference>
<keyword evidence="4" id="KW-0256">Endoplasmic reticulum</keyword>
<keyword evidence="6 7" id="KW-0472">Membrane</keyword>
<evidence type="ECO:0000259" key="11">
    <source>
        <dbReference type="Pfam" id="PF23141"/>
    </source>
</evidence>
<name>A0A8S1EBJ2_9PELO</name>
<feature type="domain" description="NOMO seventh transthyretin-like" evidence="11">
    <location>
        <begin position="554"/>
        <end position="613"/>
    </location>
</feature>
<dbReference type="InterPro" id="IPR051417">
    <property type="entry name" value="SDr/BOS_complex"/>
</dbReference>
<evidence type="ECO:0000256" key="8">
    <source>
        <dbReference type="SAM" id="SignalP"/>
    </source>
</evidence>
<evidence type="ECO:0000256" key="5">
    <source>
        <dbReference type="ARBA" id="ARBA00022989"/>
    </source>
</evidence>
<dbReference type="Pfam" id="PF23194">
    <property type="entry name" value="NOMO_5th"/>
    <property type="match status" value="1"/>
</dbReference>
<dbReference type="InterPro" id="IPR055073">
    <property type="entry name" value="NOMO1-like_9th"/>
</dbReference>
<evidence type="ECO:0000256" key="3">
    <source>
        <dbReference type="ARBA" id="ARBA00022729"/>
    </source>
</evidence>
<comment type="subcellular location">
    <subcellularLocation>
        <location evidence="1">Endoplasmic reticulum membrane</location>
        <topology evidence="1">Single-pass type I membrane protein</topology>
    </subcellularLocation>
</comment>
<dbReference type="Pfam" id="PF23141">
    <property type="entry name" value="Ig_NOMO"/>
    <property type="match status" value="1"/>
</dbReference>
<evidence type="ECO:0000313" key="14">
    <source>
        <dbReference type="Proteomes" id="UP000494206"/>
    </source>
</evidence>
<dbReference type="PANTHER" id="PTHR23303:SF14">
    <property type="entry name" value="BOS COMPLEX SUBUNIT NOMO1-RELATED"/>
    <property type="match status" value="1"/>
</dbReference>
<dbReference type="Pfam" id="PF22902">
    <property type="entry name" value="NOMO1-like_9th"/>
    <property type="match status" value="1"/>
</dbReference>
<keyword evidence="5 7" id="KW-1133">Transmembrane helix</keyword>
<evidence type="ECO:0000259" key="12">
    <source>
        <dbReference type="Pfam" id="PF23194"/>
    </source>
</evidence>
<dbReference type="PANTHER" id="PTHR23303">
    <property type="entry name" value="CARBOXYPEPTIDASE REGULATORY REGION-CONTAINING"/>
    <property type="match status" value="1"/>
</dbReference>
<dbReference type="OrthoDB" id="10263633at2759"/>
<organism evidence="13 14">
    <name type="scientific">Caenorhabditis bovis</name>
    <dbReference type="NCBI Taxonomy" id="2654633"/>
    <lineage>
        <taxon>Eukaryota</taxon>
        <taxon>Metazoa</taxon>
        <taxon>Ecdysozoa</taxon>
        <taxon>Nematoda</taxon>
        <taxon>Chromadorea</taxon>
        <taxon>Rhabditida</taxon>
        <taxon>Rhabditina</taxon>
        <taxon>Rhabditomorpha</taxon>
        <taxon>Rhabditoidea</taxon>
        <taxon>Rhabditidae</taxon>
        <taxon>Peloderinae</taxon>
        <taxon>Caenorhabditis</taxon>
    </lineage>
</organism>
<feature type="domain" description="NOMO fifth transthyretin-like" evidence="12">
    <location>
        <begin position="388"/>
        <end position="463"/>
    </location>
</feature>
<feature type="domain" description="NOMO-like N-terminal beta-sandwich" evidence="9">
    <location>
        <begin position="26"/>
        <end position="111"/>
    </location>
</feature>
<feature type="domain" description="NOMO-like ninth beta-sandwich" evidence="10">
    <location>
        <begin position="711"/>
        <end position="782"/>
    </location>
</feature>
<evidence type="ECO:0000256" key="1">
    <source>
        <dbReference type="ARBA" id="ARBA00004115"/>
    </source>
</evidence>
<dbReference type="InterPro" id="IPR056319">
    <property type="entry name" value="NOMO_7th"/>
</dbReference>
<dbReference type="InterPro" id="IPR055075">
    <property type="entry name" value="NOMO-like_N"/>
</dbReference>
<evidence type="ECO:0000256" key="7">
    <source>
        <dbReference type="SAM" id="Phobius"/>
    </source>
</evidence>
<feature type="transmembrane region" description="Helical" evidence="7">
    <location>
        <begin position="1068"/>
        <end position="1087"/>
    </location>
</feature>
<dbReference type="GO" id="GO:0005789">
    <property type="term" value="C:endoplasmic reticulum membrane"/>
    <property type="evidence" value="ECO:0007669"/>
    <property type="project" value="UniProtKB-SubCell"/>
</dbReference>
<keyword evidence="14" id="KW-1185">Reference proteome</keyword>
<accession>A0A8S1EBJ2</accession>
<gene>
    <name evidence="13" type="ORF">CBOVIS_LOCUS1375</name>
</gene>
<evidence type="ECO:0000256" key="6">
    <source>
        <dbReference type="ARBA" id="ARBA00023136"/>
    </source>
</evidence>
<dbReference type="Pfam" id="PF22898">
    <property type="entry name" value="NOMO1-like_1st"/>
    <property type="match status" value="1"/>
</dbReference>
<evidence type="ECO:0000259" key="10">
    <source>
        <dbReference type="Pfam" id="PF22902"/>
    </source>
</evidence>
<feature type="chain" id="PRO_5035777450" evidence="8">
    <location>
        <begin position="20"/>
        <end position="1114"/>
    </location>
</feature>